<dbReference type="GO" id="GO:0005886">
    <property type="term" value="C:plasma membrane"/>
    <property type="evidence" value="ECO:0007669"/>
    <property type="project" value="TreeGrafter"/>
</dbReference>
<dbReference type="Gene3D" id="3.30.70.1320">
    <property type="entry name" value="Multidrug efflux transporter AcrB pore domain like"/>
    <property type="match status" value="1"/>
</dbReference>
<dbReference type="Gene3D" id="3.30.70.1440">
    <property type="entry name" value="Multidrug efflux transporter AcrB pore domain"/>
    <property type="match status" value="1"/>
</dbReference>
<organism evidence="2 3">
    <name type="scientific">Bradyrhizobium erythrophlei</name>
    <dbReference type="NCBI Taxonomy" id="1437360"/>
    <lineage>
        <taxon>Bacteria</taxon>
        <taxon>Pseudomonadati</taxon>
        <taxon>Pseudomonadota</taxon>
        <taxon>Alphaproteobacteria</taxon>
        <taxon>Hyphomicrobiales</taxon>
        <taxon>Nitrobacteraceae</taxon>
        <taxon>Bradyrhizobium</taxon>
    </lineage>
</organism>
<protein>
    <submittedName>
        <fullName evidence="2">Heavy metal efflux pump, CzcA family</fullName>
    </submittedName>
</protein>
<feature type="transmembrane region" description="Helical" evidence="1">
    <location>
        <begin position="458"/>
        <end position="477"/>
    </location>
</feature>
<feature type="transmembrane region" description="Helical" evidence="1">
    <location>
        <begin position="431"/>
        <end position="452"/>
    </location>
</feature>
<evidence type="ECO:0000313" key="3">
    <source>
        <dbReference type="Proteomes" id="UP000189796"/>
    </source>
</evidence>
<reference evidence="2 3" key="1">
    <citation type="submission" date="2016-11" db="EMBL/GenBank/DDBJ databases">
        <authorList>
            <person name="Jaros S."/>
            <person name="Januszkiewicz K."/>
            <person name="Wedrychowicz H."/>
        </authorList>
    </citation>
    <scope>NUCLEOTIDE SEQUENCE [LARGE SCALE GENOMIC DNA]</scope>
    <source>
        <strain evidence="2 3">GAS138</strain>
    </source>
</reference>
<evidence type="ECO:0000313" key="2">
    <source>
        <dbReference type="EMBL" id="SHG61186.1"/>
    </source>
</evidence>
<feature type="transmembrane region" description="Helical" evidence="1">
    <location>
        <begin position="888"/>
        <end position="907"/>
    </location>
</feature>
<dbReference type="Pfam" id="PF00873">
    <property type="entry name" value="ACR_tran"/>
    <property type="match status" value="1"/>
</dbReference>
<proteinExistence type="predicted"/>
<feature type="transmembrane region" description="Helical" evidence="1">
    <location>
        <begin position="360"/>
        <end position="380"/>
    </location>
</feature>
<dbReference type="InterPro" id="IPR027463">
    <property type="entry name" value="AcrB_DN_DC_subdom"/>
</dbReference>
<keyword evidence="1" id="KW-0812">Transmembrane</keyword>
<sequence length="1065" mass="114547">MWIVQLALRRPYTFIVLAFLIAIFGSLSALRTPTDIFPKINIPVVSVVWTYSGLLPKDMSDRVIYYYERQLTSQVNGIQHMESQSLSGYGVVKIFFQKGVDIGAALAQVTAVSQTVLKLLPAGITPPYVLSYNASSVPILNLALSSKKLPQDKLFDLGQNFIRPQLATVNGAALPSPYGGKILQAQVDLDQQAMQTHNVSAEDVVNAISAQNLVLPAGTEKIGKFEWNVNLNASPTLLDHINDLPLKKVDGTVIHIRDVAYAHDGAPPQTNIVRVNGARAVLMSILNAGSASTLDIIAGIKARLPRIEAGMPPGLDLQMVGDQSPFIRAAVSGVVREGVIAAALTGLMILLFLGSWRLTIIVMITIPLAILFSLTALSWLGETINMMTLGGLALAVGILVDESTVTLENIEWHLEQGKPLEPAILDGAQQIVVPAFVTLVCMCIVFAPMFQLGGVAGYLFRPMAEAVIFALIGSFLLSRTLLPTLAKYLVRVPHLAHGAGGPAAPSRNPLERFQLGFEHRFEQIRDRYHRLLSGVLGRPKLFAAGFLACTVSSFVLVPFLGQNFFPSVDSGQILIHVRTQVGTRIEETARLCDEVDQKIRQTIPPDQLASVVTNIGLPISGINVAYSNTGTIGPSDADILVSLHKNHTPTPAYVKQLRTLLPRTFPGTTFSFLPADIVAQILNFGLPAPIDLQVIGNKQEANYAYATDLLKRIREVPGIADLRVQQTYSYPQINVAVDRTLADEVGLSQRDVADSLLVTLSGSGQVKPNFWLNTKNGVSYPIVAQMPQYRIDTMSDLANVPLTSEKSGTPQYLGGLADFSVGPSAGVVSHYDAQPVIDIYAATQGRDLGAVASDIRRIISETKKEVPPGSYVALRGQVQTMTSAYDQLYLGLLGGIVLIYLVIAVNFQSWLDPLIIISALPGALAGIVWMLFITETTLSVPALTGALMCMGIATANSVLLVSFAREKLEEGLDATAAALEAGFTRLRPVMMTALAMVIGMMPMALAMGDGGEQNAPLGRAVIGGLLIATLATLFFVPTVFSLLHRRHSHAPEGRPGSELLAEPTP</sequence>
<feature type="transmembrane region" description="Helical" evidence="1">
    <location>
        <begin position="12"/>
        <end position="30"/>
    </location>
</feature>
<evidence type="ECO:0000256" key="1">
    <source>
        <dbReference type="SAM" id="Phobius"/>
    </source>
</evidence>
<dbReference type="Gene3D" id="3.30.70.1430">
    <property type="entry name" value="Multidrug efflux transporter AcrB pore domain"/>
    <property type="match status" value="2"/>
</dbReference>
<dbReference type="SUPFAM" id="SSF82693">
    <property type="entry name" value="Multidrug efflux transporter AcrB pore domain, PN1, PN2, PC1 and PC2 subdomains"/>
    <property type="match status" value="2"/>
</dbReference>
<dbReference type="PANTHER" id="PTHR32063">
    <property type="match status" value="1"/>
</dbReference>
<dbReference type="EMBL" id="LT670817">
    <property type="protein sequence ID" value="SHG61186.1"/>
    <property type="molecule type" value="Genomic_DNA"/>
</dbReference>
<feature type="transmembrane region" description="Helical" evidence="1">
    <location>
        <begin position="1020"/>
        <end position="1043"/>
    </location>
</feature>
<dbReference type="Proteomes" id="UP000189796">
    <property type="component" value="Chromosome I"/>
</dbReference>
<dbReference type="PRINTS" id="PR00702">
    <property type="entry name" value="ACRIFLAVINRP"/>
</dbReference>
<keyword evidence="1" id="KW-1133">Transmembrane helix</keyword>
<keyword evidence="1" id="KW-0472">Membrane</keyword>
<gene>
    <name evidence="2" type="ORF">SAMN05443248_2135</name>
</gene>
<dbReference type="GO" id="GO:0042910">
    <property type="term" value="F:xenobiotic transmembrane transporter activity"/>
    <property type="evidence" value="ECO:0007669"/>
    <property type="project" value="TreeGrafter"/>
</dbReference>
<feature type="transmembrane region" description="Helical" evidence="1">
    <location>
        <begin position="914"/>
        <end position="932"/>
    </location>
</feature>
<dbReference type="RefSeq" id="WP_079601180.1">
    <property type="nucleotide sequence ID" value="NZ_LT670817.1"/>
</dbReference>
<dbReference type="SUPFAM" id="SSF82866">
    <property type="entry name" value="Multidrug efflux transporter AcrB transmembrane domain"/>
    <property type="match status" value="2"/>
</dbReference>
<feature type="transmembrane region" description="Helical" evidence="1">
    <location>
        <begin position="541"/>
        <end position="561"/>
    </location>
</feature>
<feature type="transmembrane region" description="Helical" evidence="1">
    <location>
        <begin position="989"/>
        <end position="1008"/>
    </location>
</feature>
<name>A0A1M5L891_9BRAD</name>
<dbReference type="InterPro" id="IPR001036">
    <property type="entry name" value="Acrflvin-R"/>
</dbReference>
<dbReference type="OrthoDB" id="9759330at2"/>
<dbReference type="AlphaFoldDB" id="A0A1M5L891"/>
<dbReference type="Gene3D" id="1.20.1640.10">
    <property type="entry name" value="Multidrug efflux transporter AcrB transmembrane domain"/>
    <property type="match status" value="2"/>
</dbReference>
<feature type="transmembrane region" description="Helical" evidence="1">
    <location>
        <begin position="938"/>
        <end position="961"/>
    </location>
</feature>
<dbReference type="SUPFAM" id="SSF82714">
    <property type="entry name" value="Multidrug efflux transporter AcrB TolC docking domain, DN and DC subdomains"/>
    <property type="match status" value="2"/>
</dbReference>
<accession>A0A1M5L891</accession>
<dbReference type="PANTHER" id="PTHR32063:SF8">
    <property type="entry name" value="CATION EFFLUX PROTEIN"/>
    <property type="match status" value="1"/>
</dbReference>
<dbReference type="Gene3D" id="3.30.2090.10">
    <property type="entry name" value="Multidrug efflux transporter AcrB TolC docking domain, DN and DC subdomains"/>
    <property type="match status" value="2"/>
</dbReference>